<comment type="caution">
    <text evidence="1">The sequence shown here is derived from an EMBL/GenBank/DDBJ whole genome shotgun (WGS) entry which is preliminary data.</text>
</comment>
<gene>
    <name evidence="1" type="ORF">E2C01_019724</name>
</gene>
<evidence type="ECO:0000313" key="2">
    <source>
        <dbReference type="Proteomes" id="UP000324222"/>
    </source>
</evidence>
<reference evidence="1 2" key="1">
    <citation type="submission" date="2019-05" db="EMBL/GenBank/DDBJ databases">
        <title>Another draft genome of Portunus trituberculatus and its Hox gene families provides insights of decapod evolution.</title>
        <authorList>
            <person name="Jeong J.-H."/>
            <person name="Song I."/>
            <person name="Kim S."/>
            <person name="Choi T."/>
            <person name="Kim D."/>
            <person name="Ryu S."/>
            <person name="Kim W."/>
        </authorList>
    </citation>
    <scope>NUCLEOTIDE SEQUENCE [LARGE SCALE GENOMIC DNA]</scope>
    <source>
        <tissue evidence="1">Muscle</tissue>
    </source>
</reference>
<keyword evidence="2" id="KW-1185">Reference proteome</keyword>
<accession>A0A5B7DY11</accession>
<dbReference type="Proteomes" id="UP000324222">
    <property type="component" value="Unassembled WGS sequence"/>
</dbReference>
<organism evidence="1 2">
    <name type="scientific">Portunus trituberculatus</name>
    <name type="common">Swimming crab</name>
    <name type="synonym">Neptunus trituberculatus</name>
    <dbReference type="NCBI Taxonomy" id="210409"/>
    <lineage>
        <taxon>Eukaryota</taxon>
        <taxon>Metazoa</taxon>
        <taxon>Ecdysozoa</taxon>
        <taxon>Arthropoda</taxon>
        <taxon>Crustacea</taxon>
        <taxon>Multicrustacea</taxon>
        <taxon>Malacostraca</taxon>
        <taxon>Eumalacostraca</taxon>
        <taxon>Eucarida</taxon>
        <taxon>Decapoda</taxon>
        <taxon>Pleocyemata</taxon>
        <taxon>Brachyura</taxon>
        <taxon>Eubrachyura</taxon>
        <taxon>Portunoidea</taxon>
        <taxon>Portunidae</taxon>
        <taxon>Portuninae</taxon>
        <taxon>Portunus</taxon>
    </lineage>
</organism>
<name>A0A5B7DY11_PORTR</name>
<protein>
    <submittedName>
        <fullName evidence="1">Uncharacterized protein</fullName>
    </submittedName>
</protein>
<dbReference type="EMBL" id="VSRR010001618">
    <property type="protein sequence ID" value="MPC26582.1"/>
    <property type="molecule type" value="Genomic_DNA"/>
</dbReference>
<sequence>MMLVCVQDSAGPPCSSLHDTLHRASQAILSHHSHFPQKVKQWKENICILIKEHVMVTSGRHK</sequence>
<evidence type="ECO:0000313" key="1">
    <source>
        <dbReference type="EMBL" id="MPC26582.1"/>
    </source>
</evidence>
<dbReference type="AlphaFoldDB" id="A0A5B7DY11"/>
<proteinExistence type="predicted"/>